<evidence type="ECO:0000313" key="2">
    <source>
        <dbReference type="EMBL" id="RYL98419.1"/>
    </source>
</evidence>
<dbReference type="InterPro" id="IPR054189">
    <property type="entry name" value="DUF6894"/>
</dbReference>
<accession>A0A4Q4IZB3</accession>
<reference evidence="2 3" key="1">
    <citation type="submission" date="2019-02" db="EMBL/GenBank/DDBJ databases">
        <authorList>
            <person name="Feng G."/>
        </authorList>
    </citation>
    <scope>NUCLEOTIDE SEQUENCE [LARGE SCALE GENOMIC DNA]</scope>
    <source>
        <strain evidence="2 3">DSM 26779</strain>
    </source>
</reference>
<dbReference type="EMBL" id="SEOM01000009">
    <property type="protein sequence ID" value="RYL98419.1"/>
    <property type="molecule type" value="Genomic_DNA"/>
</dbReference>
<protein>
    <recommendedName>
        <fullName evidence="1">DUF6894 domain-containing protein</fullName>
    </recommendedName>
</protein>
<feature type="domain" description="DUF6894" evidence="1">
    <location>
        <begin position="3"/>
        <end position="71"/>
    </location>
</feature>
<evidence type="ECO:0000313" key="3">
    <source>
        <dbReference type="Proteomes" id="UP000292734"/>
    </source>
</evidence>
<name>A0A4Q4IZB3_9SPHN</name>
<dbReference type="RefSeq" id="WP_129965653.1">
    <property type="nucleotide sequence ID" value="NZ_JACBZE010000011.1"/>
</dbReference>
<dbReference type="AlphaFoldDB" id="A0A4Q4IZB3"/>
<organism evidence="2 3">
    <name type="scientific">Sphingobium indicum</name>
    <dbReference type="NCBI Taxonomy" id="332055"/>
    <lineage>
        <taxon>Bacteria</taxon>
        <taxon>Pseudomonadati</taxon>
        <taxon>Pseudomonadota</taxon>
        <taxon>Alphaproteobacteria</taxon>
        <taxon>Sphingomonadales</taxon>
        <taxon>Sphingomonadaceae</taxon>
        <taxon>Sphingobium</taxon>
    </lineage>
</organism>
<gene>
    <name evidence="2" type="ORF">EWH08_17660</name>
</gene>
<evidence type="ECO:0000259" key="1">
    <source>
        <dbReference type="Pfam" id="PF21834"/>
    </source>
</evidence>
<sequence>MPLYFFDIYNDETTEDESGIELADSEAALKRARAEAQNLAVESIREHGHLILDHRIVVRDGNGATIGQVRFDEAVEVRQSGGKSEPRRS</sequence>
<proteinExistence type="predicted"/>
<dbReference type="Proteomes" id="UP000292734">
    <property type="component" value="Unassembled WGS sequence"/>
</dbReference>
<dbReference type="Pfam" id="PF21834">
    <property type="entry name" value="DUF6894"/>
    <property type="match status" value="1"/>
</dbReference>
<comment type="caution">
    <text evidence="2">The sequence shown here is derived from an EMBL/GenBank/DDBJ whole genome shotgun (WGS) entry which is preliminary data.</text>
</comment>